<dbReference type="PANTHER" id="PTHR47354:SF6">
    <property type="entry name" value="NADH OXIDOREDUCTASE HCR"/>
    <property type="match status" value="1"/>
</dbReference>
<keyword evidence="14" id="KW-1185">Reference proteome</keyword>
<dbReference type="Pfam" id="PF00111">
    <property type="entry name" value="Fer2"/>
    <property type="match status" value="1"/>
</dbReference>
<evidence type="ECO:0000256" key="4">
    <source>
        <dbReference type="ARBA" id="ARBA00022723"/>
    </source>
</evidence>
<dbReference type="PROSITE" id="PS51340">
    <property type="entry name" value="MOSC"/>
    <property type="match status" value="1"/>
</dbReference>
<dbReference type="SUPFAM" id="SSF63380">
    <property type="entry name" value="Riboflavin synthase domain-like"/>
    <property type="match status" value="1"/>
</dbReference>
<evidence type="ECO:0000313" key="13">
    <source>
        <dbReference type="EMBL" id="MFB9886839.1"/>
    </source>
</evidence>
<comment type="caution">
    <text evidence="13">The sequence shown here is derived from an EMBL/GenBank/DDBJ whole genome shotgun (WGS) entry which is preliminary data.</text>
</comment>
<dbReference type="Pfam" id="PF03473">
    <property type="entry name" value="MOSC"/>
    <property type="match status" value="1"/>
</dbReference>
<evidence type="ECO:0000313" key="14">
    <source>
        <dbReference type="Proteomes" id="UP001589628"/>
    </source>
</evidence>
<gene>
    <name evidence="13" type="ORF">ACFFLH_10475</name>
</gene>
<sequence length="616" mass="68500">MPHISALYYYPIKSSAPVLTDALAIGEEGPVGDRRYLLIDLKGQMLTARTHPQLQRLKARYLAPLAEANQQADMDLSYPGLPPLEVRQAHFSLQPQPAQVWSDQFNALRTHPDYDAWLSQVVGQPVQLLWLGPRSDRLRVKLGKRVSFADGYPLLLISQASLDDLNLRANARMQMSQFRPNLVVEGTLAFGEDGWRKIRIGQVEFLVAKPCSRCIMTTVSAEDQRFHPQQEPLHTLKQYRQEASSGELMFGQNLIALNEGEIRLGDTVEVIETQAPAAYVDNAPRRRVLRCVERQAIARDFVTFWLEAEDGAPLADYRPGQHLPLAFDTTKGRLLRYYTLSSSPSRPGRYAISVKRITDGEASNALHDQLQPGQTLLAHAPNGHFYWQGKQPALLLSAGSGVTPMLSILRYLADQGEINDLLFFHQARSQADLPAWDELSTLAAEHPGLQLTALLSQPEGDWQGLSGRLSREHLQNLPQLPQRDVYLCGPQGFMQHAEQMLLELGLSKTQIYKESFSAPLPSTEQQAPCEVRIEVEGWGDFVGDNQSTLLEQAELAGFDLPWSCRAGVCGSCKQRLLSGKVAMPDAPGGLSEVEQEHGYILTCCAIPLTDVVISED</sequence>
<keyword evidence="8" id="KW-0411">Iron-sulfur</keyword>
<evidence type="ECO:0000256" key="9">
    <source>
        <dbReference type="ARBA" id="ARBA00061434"/>
    </source>
</evidence>
<evidence type="ECO:0000256" key="8">
    <source>
        <dbReference type="ARBA" id="ARBA00023014"/>
    </source>
</evidence>
<evidence type="ECO:0000259" key="12">
    <source>
        <dbReference type="PROSITE" id="PS51384"/>
    </source>
</evidence>
<comment type="cofactor">
    <cofactor evidence="1">
        <name>FAD</name>
        <dbReference type="ChEBI" id="CHEBI:57692"/>
    </cofactor>
</comment>
<dbReference type="Gene3D" id="3.40.50.80">
    <property type="entry name" value="Nucleotide-binding domain of ferredoxin-NADP reductase (FNR) module"/>
    <property type="match status" value="1"/>
</dbReference>
<dbReference type="PRINTS" id="PR00410">
    <property type="entry name" value="PHEHYDRXLASE"/>
</dbReference>
<dbReference type="SUPFAM" id="SSF52343">
    <property type="entry name" value="Ferredoxin reductase-like, C-terminal NADP-linked domain"/>
    <property type="match status" value="1"/>
</dbReference>
<feature type="domain" description="MOSC" evidence="11">
    <location>
        <begin position="119"/>
        <end position="271"/>
    </location>
</feature>
<proteinExistence type="inferred from homology"/>
<dbReference type="Pfam" id="PF03476">
    <property type="entry name" value="MOSC_N"/>
    <property type="match status" value="1"/>
</dbReference>
<keyword evidence="5" id="KW-0274">FAD</keyword>
<dbReference type="InterPro" id="IPR017938">
    <property type="entry name" value="Riboflavin_synthase-like_b-brl"/>
</dbReference>
<dbReference type="Proteomes" id="UP001589628">
    <property type="component" value="Unassembled WGS sequence"/>
</dbReference>
<keyword evidence="4" id="KW-0479">Metal-binding</keyword>
<dbReference type="InterPro" id="IPR008333">
    <property type="entry name" value="Cbr1-like_FAD-bd_dom"/>
</dbReference>
<dbReference type="EMBL" id="JBHLZN010000003">
    <property type="protein sequence ID" value="MFB9886839.1"/>
    <property type="molecule type" value="Genomic_DNA"/>
</dbReference>
<comment type="similarity">
    <text evidence="9">In the N-terminal section; belongs to the FAD-binding oxidoreductase type 6 family.</text>
</comment>
<evidence type="ECO:0000256" key="6">
    <source>
        <dbReference type="ARBA" id="ARBA00023002"/>
    </source>
</evidence>
<evidence type="ECO:0000256" key="2">
    <source>
        <dbReference type="ARBA" id="ARBA00022630"/>
    </source>
</evidence>
<name>A0ABV5ZC30_9GAMM</name>
<dbReference type="InterPro" id="IPR001041">
    <property type="entry name" value="2Fe-2S_ferredoxin-type"/>
</dbReference>
<dbReference type="SUPFAM" id="SSF54292">
    <property type="entry name" value="2Fe-2S ferredoxin-like"/>
    <property type="match status" value="1"/>
</dbReference>
<evidence type="ECO:0000256" key="1">
    <source>
        <dbReference type="ARBA" id="ARBA00001974"/>
    </source>
</evidence>
<dbReference type="PROSITE" id="PS51384">
    <property type="entry name" value="FAD_FR"/>
    <property type="match status" value="1"/>
</dbReference>
<evidence type="ECO:0000256" key="5">
    <source>
        <dbReference type="ARBA" id="ARBA00022827"/>
    </source>
</evidence>
<dbReference type="PROSITE" id="PS51085">
    <property type="entry name" value="2FE2S_FER_2"/>
    <property type="match status" value="1"/>
</dbReference>
<protein>
    <submittedName>
        <fullName evidence="13">MOSC domain-containing protein</fullName>
    </submittedName>
</protein>
<evidence type="ECO:0000256" key="7">
    <source>
        <dbReference type="ARBA" id="ARBA00023004"/>
    </source>
</evidence>
<dbReference type="Gene3D" id="2.40.30.10">
    <property type="entry name" value="Translation factors"/>
    <property type="match status" value="1"/>
</dbReference>
<evidence type="ECO:0000259" key="10">
    <source>
        <dbReference type="PROSITE" id="PS51085"/>
    </source>
</evidence>
<evidence type="ECO:0000256" key="3">
    <source>
        <dbReference type="ARBA" id="ARBA00022714"/>
    </source>
</evidence>
<dbReference type="PROSITE" id="PS00197">
    <property type="entry name" value="2FE2S_FER_1"/>
    <property type="match status" value="1"/>
</dbReference>
<dbReference type="InterPro" id="IPR011037">
    <property type="entry name" value="Pyrv_Knase-like_insert_dom_sf"/>
</dbReference>
<dbReference type="SUPFAM" id="SSF50800">
    <property type="entry name" value="PK beta-barrel domain-like"/>
    <property type="match status" value="1"/>
</dbReference>
<dbReference type="PANTHER" id="PTHR47354">
    <property type="entry name" value="NADH OXIDOREDUCTASE HCR"/>
    <property type="match status" value="1"/>
</dbReference>
<dbReference type="InterPro" id="IPR001433">
    <property type="entry name" value="OxRdtase_FAD/NAD-bd"/>
</dbReference>
<dbReference type="Gene3D" id="3.10.20.30">
    <property type="match status" value="1"/>
</dbReference>
<dbReference type="CDD" id="cd00207">
    <property type="entry name" value="fer2"/>
    <property type="match status" value="1"/>
</dbReference>
<keyword evidence="3" id="KW-0001">2Fe-2S</keyword>
<dbReference type="InterPro" id="IPR005303">
    <property type="entry name" value="MOCOS_middle"/>
</dbReference>
<dbReference type="InterPro" id="IPR017927">
    <property type="entry name" value="FAD-bd_FR_type"/>
</dbReference>
<evidence type="ECO:0000259" key="11">
    <source>
        <dbReference type="PROSITE" id="PS51340"/>
    </source>
</evidence>
<keyword evidence="7" id="KW-0408">Iron</keyword>
<accession>A0ABV5ZC30</accession>
<dbReference type="CDD" id="cd06215">
    <property type="entry name" value="FNR_iron_sulfur_binding_1"/>
    <property type="match status" value="1"/>
</dbReference>
<feature type="domain" description="FAD-binding FR-type" evidence="12">
    <location>
        <begin position="284"/>
        <end position="388"/>
    </location>
</feature>
<dbReference type="Pfam" id="PF00970">
    <property type="entry name" value="FAD_binding_6"/>
    <property type="match status" value="1"/>
</dbReference>
<dbReference type="InterPro" id="IPR039261">
    <property type="entry name" value="FNR_nucleotide-bd"/>
</dbReference>
<dbReference type="InterPro" id="IPR006058">
    <property type="entry name" value="2Fe2S_fd_BS"/>
</dbReference>
<keyword evidence="2" id="KW-0285">Flavoprotein</keyword>
<dbReference type="Pfam" id="PF00175">
    <property type="entry name" value="NAD_binding_1"/>
    <property type="match status" value="1"/>
</dbReference>
<feature type="domain" description="2Fe-2S ferredoxin-type" evidence="10">
    <location>
        <begin position="529"/>
        <end position="616"/>
    </location>
</feature>
<dbReference type="InterPro" id="IPR036010">
    <property type="entry name" value="2Fe-2S_ferredoxin-like_sf"/>
</dbReference>
<dbReference type="InterPro" id="IPR012675">
    <property type="entry name" value="Beta-grasp_dom_sf"/>
</dbReference>
<dbReference type="InterPro" id="IPR050415">
    <property type="entry name" value="MRET"/>
</dbReference>
<dbReference type="RefSeq" id="WP_027312327.1">
    <property type="nucleotide sequence ID" value="NZ_JBHLZN010000003.1"/>
</dbReference>
<keyword evidence="6" id="KW-0560">Oxidoreductase</keyword>
<organism evidence="13 14">
    <name type="scientific">Balneatrix alpica</name>
    <dbReference type="NCBI Taxonomy" id="75684"/>
    <lineage>
        <taxon>Bacteria</taxon>
        <taxon>Pseudomonadati</taxon>
        <taxon>Pseudomonadota</taxon>
        <taxon>Gammaproteobacteria</taxon>
        <taxon>Oceanospirillales</taxon>
        <taxon>Balneatrichaceae</taxon>
        <taxon>Balneatrix</taxon>
    </lineage>
</organism>
<dbReference type="InterPro" id="IPR005302">
    <property type="entry name" value="MoCF_Sase_C"/>
</dbReference>
<dbReference type="SUPFAM" id="SSF141673">
    <property type="entry name" value="MOSC N-terminal domain-like"/>
    <property type="match status" value="1"/>
</dbReference>
<reference evidence="13 14" key="1">
    <citation type="submission" date="2024-09" db="EMBL/GenBank/DDBJ databases">
        <authorList>
            <person name="Sun Q."/>
            <person name="Mori K."/>
        </authorList>
    </citation>
    <scope>NUCLEOTIDE SEQUENCE [LARGE SCALE GENOMIC DNA]</scope>
    <source>
        <strain evidence="13 14">ATCC 51285</strain>
    </source>
</reference>